<reference evidence="1" key="1">
    <citation type="journal article" date="2017" name="J. ISSAAS">
        <title>Comparative analysis of the genomes of Stylophora pistillata and Acropora digitifera provides evidence for extensive differences between species of corals.</title>
        <authorList>
            <person name="Voolstra C.R."/>
            <person name="Li Y."/>
            <person name="Liew Y.J."/>
            <person name="Baumgarten S."/>
            <person name="Zoccola D."/>
            <person name="Flot J.-F."/>
            <person name="Tambutte S."/>
            <person name="Allemand D."/>
            <person name="Aranda M."/>
        </authorList>
    </citation>
    <scope>NUCLEOTIDE SEQUENCE</scope>
    <source>
        <strain evidence="1">CSM Monaco</strain>
        <tissue evidence="1">Whole animal</tissue>
    </source>
</reference>
<organism evidence="1 2">
    <name type="scientific">Stylophora pistillata</name>
    <name type="common">Smooth cauliflower coral</name>
    <dbReference type="NCBI Taxonomy" id="50429"/>
    <lineage>
        <taxon>Eukaryota</taxon>
        <taxon>Metazoa</taxon>
        <taxon>Cnidaria</taxon>
        <taxon>Anthozoa</taxon>
        <taxon>Hexacorallia</taxon>
        <taxon>Scleractinia</taxon>
        <taxon>Astrocoeniina</taxon>
        <taxon>Pocilloporidae</taxon>
        <taxon>Stylophora</taxon>
    </lineage>
</organism>
<dbReference type="Proteomes" id="UP000225706">
    <property type="component" value="Unassembled WGS sequence"/>
</dbReference>
<dbReference type="EMBL" id="LSMT01000706">
    <property type="protein sequence ID" value="PFX14954.1"/>
    <property type="molecule type" value="Genomic_DNA"/>
</dbReference>
<name>A0A2B4R9C7_STYPI</name>
<dbReference type="AlphaFoldDB" id="A0A2B4R9C7"/>
<sequence>MLCSSLLFTDQLRMQTLPSDRDRSFNLGGEALRRVRIQTERNSVPEQFKHPPVIKNTLEKLSKLAAKLLPEKKPTFDEREIEDGFELEEVKKLKGNGLLYCGEPLRTGSITTTKHFSFTHLTVQEFLAARWFVKEKRIPVKKGSEMVFQFMAGILSSERNEELMEKLMNSLDMRRLLQMRCLSEYQDKQFAKTFIRNHPQEFSDSNGVMCLYDLSDADCIAPSFVLDFIGELTKEEAKEAQ</sequence>
<gene>
    <name evidence="1" type="ORF">AWC38_SpisGene20857</name>
</gene>
<protein>
    <submittedName>
        <fullName evidence="1">Uncharacterized protein</fullName>
    </submittedName>
</protein>
<keyword evidence="2" id="KW-1185">Reference proteome</keyword>
<proteinExistence type="predicted"/>
<comment type="caution">
    <text evidence="1">The sequence shown here is derived from an EMBL/GenBank/DDBJ whole genome shotgun (WGS) entry which is preliminary data.</text>
</comment>
<evidence type="ECO:0000313" key="1">
    <source>
        <dbReference type="EMBL" id="PFX14954.1"/>
    </source>
</evidence>
<evidence type="ECO:0000313" key="2">
    <source>
        <dbReference type="Proteomes" id="UP000225706"/>
    </source>
</evidence>
<accession>A0A2B4R9C7</accession>
<dbReference type="OrthoDB" id="120976at2759"/>